<evidence type="ECO:0000256" key="3">
    <source>
        <dbReference type="ARBA" id="ARBA00015014"/>
    </source>
</evidence>
<feature type="compositionally biased region" description="Acidic residues" evidence="14">
    <location>
        <begin position="220"/>
        <end position="230"/>
    </location>
</feature>
<feature type="region of interest" description="Disordered" evidence="14">
    <location>
        <begin position="218"/>
        <end position="490"/>
    </location>
</feature>
<feature type="compositionally biased region" description="Polar residues" evidence="14">
    <location>
        <begin position="1487"/>
        <end position="1499"/>
    </location>
</feature>
<dbReference type="InterPro" id="IPR000253">
    <property type="entry name" value="FHA_dom"/>
</dbReference>
<dbReference type="SMART" id="SM00292">
    <property type="entry name" value="BRCT"/>
    <property type="match status" value="2"/>
</dbReference>
<evidence type="ECO:0000256" key="4">
    <source>
        <dbReference type="ARBA" id="ARBA00022454"/>
    </source>
</evidence>
<name>A0A6A4TD91_SCOMX</name>
<feature type="compositionally biased region" description="Polar residues" evidence="14">
    <location>
        <begin position="352"/>
        <end position="361"/>
    </location>
</feature>
<feature type="compositionally biased region" description="Polar residues" evidence="14">
    <location>
        <begin position="852"/>
        <end position="862"/>
    </location>
</feature>
<feature type="region of interest" description="Disordered" evidence="14">
    <location>
        <begin position="2058"/>
        <end position="2083"/>
    </location>
</feature>
<feature type="compositionally biased region" description="Polar residues" evidence="14">
    <location>
        <begin position="235"/>
        <end position="247"/>
    </location>
</feature>
<keyword evidence="6" id="KW-0597">Phosphoprotein</keyword>
<evidence type="ECO:0000256" key="14">
    <source>
        <dbReference type="SAM" id="MobiDB-lite"/>
    </source>
</evidence>
<feature type="compositionally biased region" description="Basic residues" evidence="14">
    <location>
        <begin position="1535"/>
        <end position="1544"/>
    </location>
</feature>
<evidence type="ECO:0000256" key="10">
    <source>
        <dbReference type="ARBA" id="ARBA00022990"/>
    </source>
</evidence>
<dbReference type="EMBL" id="VEVO01000002">
    <property type="protein sequence ID" value="KAF0045546.1"/>
    <property type="molecule type" value="Genomic_DNA"/>
</dbReference>
<dbReference type="Gene3D" id="2.60.200.20">
    <property type="match status" value="1"/>
</dbReference>
<dbReference type="CDD" id="cd18441">
    <property type="entry name" value="BRCT_MDC1_rpt2"/>
    <property type="match status" value="1"/>
</dbReference>
<feature type="compositionally biased region" description="Polar residues" evidence="14">
    <location>
        <begin position="1"/>
        <end position="13"/>
    </location>
</feature>
<dbReference type="Gene3D" id="3.40.50.10190">
    <property type="entry name" value="BRCT domain"/>
    <property type="match status" value="2"/>
</dbReference>
<feature type="region of interest" description="Disordered" evidence="14">
    <location>
        <begin position="115"/>
        <end position="138"/>
    </location>
</feature>
<dbReference type="InterPro" id="IPR001357">
    <property type="entry name" value="BRCT_dom"/>
</dbReference>
<feature type="compositionally biased region" description="Basic and acidic residues" evidence="14">
    <location>
        <begin position="420"/>
        <end position="433"/>
    </location>
</feature>
<dbReference type="SUPFAM" id="SSF52113">
    <property type="entry name" value="BRCT domain"/>
    <property type="match status" value="2"/>
</dbReference>
<dbReference type="PANTHER" id="PTHR23196:SF34">
    <property type="entry name" value="MEDIATOR OF DNA DAMAGE CHECKPOINT PROTEIN 1"/>
    <property type="match status" value="1"/>
</dbReference>
<feature type="region of interest" description="Disordered" evidence="14">
    <location>
        <begin position="673"/>
        <end position="1843"/>
    </location>
</feature>
<evidence type="ECO:0000313" key="16">
    <source>
        <dbReference type="EMBL" id="KAF0045546.1"/>
    </source>
</evidence>
<dbReference type="Pfam" id="PF16589">
    <property type="entry name" value="BRCT_2"/>
    <property type="match status" value="1"/>
</dbReference>
<feature type="compositionally biased region" description="Acidic residues" evidence="14">
    <location>
        <begin position="1060"/>
        <end position="1071"/>
    </location>
</feature>
<feature type="compositionally biased region" description="Basic and acidic residues" evidence="14">
    <location>
        <begin position="678"/>
        <end position="691"/>
    </location>
</feature>
<feature type="compositionally biased region" description="Basic and acidic residues" evidence="14">
    <location>
        <begin position="1796"/>
        <end position="1811"/>
    </location>
</feature>
<feature type="compositionally biased region" description="Low complexity" evidence="14">
    <location>
        <begin position="1511"/>
        <end position="1531"/>
    </location>
</feature>
<dbReference type="InterPro" id="IPR008984">
    <property type="entry name" value="SMAD_FHA_dom_sf"/>
</dbReference>
<evidence type="ECO:0000259" key="15">
    <source>
        <dbReference type="PROSITE" id="PS50172"/>
    </source>
</evidence>
<feature type="compositionally biased region" description="Polar residues" evidence="14">
    <location>
        <begin position="1136"/>
        <end position="1146"/>
    </location>
</feature>
<feature type="compositionally biased region" description="Polar residues" evidence="14">
    <location>
        <begin position="900"/>
        <end position="910"/>
    </location>
</feature>
<feature type="compositionally biased region" description="Polar residues" evidence="14">
    <location>
        <begin position="318"/>
        <end position="335"/>
    </location>
</feature>
<organism evidence="16 17">
    <name type="scientific">Scophthalmus maximus</name>
    <name type="common">Turbot</name>
    <name type="synonym">Psetta maxima</name>
    <dbReference type="NCBI Taxonomy" id="52904"/>
    <lineage>
        <taxon>Eukaryota</taxon>
        <taxon>Metazoa</taxon>
        <taxon>Chordata</taxon>
        <taxon>Craniata</taxon>
        <taxon>Vertebrata</taxon>
        <taxon>Euteleostomi</taxon>
        <taxon>Actinopterygii</taxon>
        <taxon>Neopterygii</taxon>
        <taxon>Teleostei</taxon>
        <taxon>Neoteleostei</taxon>
        <taxon>Acanthomorphata</taxon>
        <taxon>Carangaria</taxon>
        <taxon>Pleuronectiformes</taxon>
        <taxon>Pleuronectoidei</taxon>
        <taxon>Scophthalmidae</taxon>
        <taxon>Scophthalmus</taxon>
    </lineage>
</organism>
<feature type="compositionally biased region" description="Acidic residues" evidence="14">
    <location>
        <begin position="14"/>
        <end position="23"/>
    </location>
</feature>
<feature type="region of interest" description="Disordered" evidence="14">
    <location>
        <begin position="633"/>
        <end position="659"/>
    </location>
</feature>
<keyword evidence="12" id="KW-0539">Nucleus</keyword>
<feature type="compositionally biased region" description="Polar residues" evidence="14">
    <location>
        <begin position="1612"/>
        <end position="1629"/>
    </location>
</feature>
<evidence type="ECO:0000256" key="2">
    <source>
        <dbReference type="ARBA" id="ARBA00004286"/>
    </source>
</evidence>
<evidence type="ECO:0000256" key="8">
    <source>
        <dbReference type="ARBA" id="ARBA00022763"/>
    </source>
</evidence>
<dbReference type="SUPFAM" id="SSF49879">
    <property type="entry name" value="SMAD/FHA domain"/>
    <property type="match status" value="1"/>
</dbReference>
<feature type="compositionally biased region" description="Basic and acidic residues" evidence="14">
    <location>
        <begin position="1238"/>
        <end position="1470"/>
    </location>
</feature>
<proteinExistence type="predicted"/>
<feature type="compositionally biased region" description="Acidic residues" evidence="14">
    <location>
        <begin position="338"/>
        <end position="351"/>
    </location>
</feature>
<feature type="compositionally biased region" description="Polar residues" evidence="14">
    <location>
        <begin position="633"/>
        <end position="646"/>
    </location>
</feature>
<dbReference type="CDD" id="cd17744">
    <property type="entry name" value="BRCT_MDC1_rpt1"/>
    <property type="match status" value="1"/>
</dbReference>
<keyword evidence="4" id="KW-0158">Chromosome</keyword>
<dbReference type="GO" id="GO:0005694">
    <property type="term" value="C:chromosome"/>
    <property type="evidence" value="ECO:0007669"/>
    <property type="project" value="UniProtKB-SubCell"/>
</dbReference>
<evidence type="ECO:0000256" key="6">
    <source>
        <dbReference type="ARBA" id="ARBA00022553"/>
    </source>
</evidence>
<evidence type="ECO:0000256" key="5">
    <source>
        <dbReference type="ARBA" id="ARBA00022499"/>
    </source>
</evidence>
<evidence type="ECO:0000256" key="11">
    <source>
        <dbReference type="ARBA" id="ARBA00023204"/>
    </source>
</evidence>
<dbReference type="PANTHER" id="PTHR23196">
    <property type="entry name" value="PAX TRANSCRIPTION ACTIVATION DOMAIN INTERACTING PROTEIN"/>
    <property type="match status" value="1"/>
</dbReference>
<feature type="compositionally biased region" description="Acidic residues" evidence="14">
    <location>
        <begin position="774"/>
        <end position="783"/>
    </location>
</feature>
<feature type="region of interest" description="Disordered" evidence="14">
    <location>
        <begin position="151"/>
        <end position="183"/>
    </location>
</feature>
<dbReference type="InterPro" id="IPR051579">
    <property type="entry name" value="DDR_Transcriptional_Reg"/>
</dbReference>
<sequence length="2083" mass="229389">MDATQMISDSILESNEEEKEEEPEDKRDRPLAKLCILKNEHVPETAPSISKQHASICISVYRTRGGHSEVEALVWDLGSMNGTCKGRLKLTPNVRYALSDGDSLAVADIPCREDESPITPSSFAKNRPSRHVSFSKEETEVDVAGQLLEEKKTHALEDDSEEEEGMEKESVASEGTQFKRSGQNVPVTQEKNVSLAGEYELPVSAPAVSTEVIPAFNMDSDTDAEGEEEGVASAVTLNTNQASQPPNTAEFHMDSDTDEDEDALDKDPQTVTSSDDSTKPPHVNSYIQPEGIIMDSETDVDDDDAAVSDTATKAEPMSFQSAPTADSAPLTQQKDFQLDSDTDVDEEEETECGTNKSNSKIDATPTGLDMKPTGPESAPAAPRSLHLDSDTDDEAIPAPTLSGPPEVSDEATESCTAADRGAHVRSDSDKDVEQGSPQVISVVGTMPGALESDSDADTDVDGSSQPPAGDVANLTDLGVDSDTDVEDKEADIEKADREVENMDTQAFLSPSSVPFRCAGAPSVAPGALSSCSDSQEDEHFVVAETQSFILQTRDGQSSDHASEFTQAFGHEPSGHENDGQSSRAGSFQLGLPESSHLRSQAQALAMESTQTFAPLEMSVNMEDTQAFAATLTADRTSAENDSNLEATQAYGEEEEEPARCSVDLALEATQAYISKPYSDSEEKTDEDERKNITAAAETQPFGFPTSCTLAMAETQPISTFEEEESFATDRHRVKSVTHNETDKTEEHGQTAQPQQSPSGQVVSIAETQPMATSDNEDSDDEDSFPVPQKRKARPLQLQEEQTQSRIRSDFSIVETQPMATSENEDRDNGDSTPGLRKRRAKPPRLEEEEKQTLTNSDLSAVGTQPMGACEGEQSDDDDSFPGPGRRKAKQLRLEEEETQTLKNSELSAVGTQPMGACEGEQSDDDDSFPGPGRRKAKQLRLEEEETQTLTNSELSAVGTQPMGACEGEQSDDDDSFPGPGRRKAKQLRLEEEETQTLTNSELSAVGTQPMGACEGEQSDDDDSFPGPGRRKAKQLRLEEEETQTLTNSELSAVGTQPMDTGEDGDSDEEDSIPVSRERRAKPLQLEETQPVSIGAFEGEQSDGDDLISGPRNGKAKALQLEDEETQPLTILEDSAVESQPLKTQTGVRPERRRGTLSEAGTSGVSVRKTRGGTRASIREEEEQAECSEPPKRQTRGGSKALPTTRGRRGKSKPNEDESEEEEEVELAQKAKGKRSTRQQKDNEKEGEKCEPQRNNHTENSKKKEEQERLQAEDTERIRLEQERAEKARQQKEEIERSVQKHNEQLEKKIKENEEKRSLAHEKAEREEREKLEREEKEKLEKERKEQEEKERFEREKAEREEREKLEREEKEELEKERKEQEEKERFEREKAKREEREKLEREEKERKEHEEKERLETEKRELEEKLKRKEEEHRARLQREANEKGEGERLEKEKEKQLKEQQENQEELNKAKVPSRGRRAKGITANRLCTTEQESTIVTNDDVPARRTRSRSNSSNSISSERSASSVSVVEGRGRGRGRGKGAKRTSEPPQAAGVRSSTRRKTVAAGTTEQDDTSPHGVLSRSLNSDISSCSVSSQNRGRGGRQRGRPWITQPDSSSAVNSQSGKNSAPNPAARGRKSRKTEGPSSAVAQEDEEEETDSQQARTTRGQRRATASLSESTAADEDNQSNQEEGRASEGSRLSQRNVRGRAQTSVALAVSDGGEAQDKRKGRKRELEANTEEDSSSNTNISKVKEKGQTMEEEGKDETKDDSPVQAKRRGRASSAQAKKNAKGSRLAVEMKEESEKIEIAEKRGRGRPSVVQQNRREEQGDSGTSANSMKQEAKVETPEVLFTGMVDEAGERVLARLGGSMAQDVADMNCLVTDKVRRTVKFLCAVAKGIPIVTTHWLEKSGKAGSFLSPNAFIVKDPEQEKKFSFSLQASLRIASNQPLLQGYEIHVTKSVRPEPVHMKDIISCSGATFLPKMPSSHKPQTVVVSCEEDWSLCGPAVAASLPVVTAEFLLTGILQQNVDFEAHTLSAPVTTPQHAMTIGVIRVVAGVSRRESSGAESERRRTYSEHPPNVELES</sequence>
<keyword evidence="10" id="KW-0007">Acetylation</keyword>
<dbReference type="GO" id="GO:0006281">
    <property type="term" value="P:DNA repair"/>
    <property type="evidence" value="ECO:0007669"/>
    <property type="project" value="UniProtKB-KW"/>
</dbReference>
<dbReference type="PROSITE" id="PS50172">
    <property type="entry name" value="BRCT"/>
    <property type="match status" value="1"/>
</dbReference>
<evidence type="ECO:0000256" key="1">
    <source>
        <dbReference type="ARBA" id="ARBA00004123"/>
    </source>
</evidence>
<feature type="compositionally biased region" description="Low complexity" evidence="14">
    <location>
        <begin position="1659"/>
        <end position="1673"/>
    </location>
</feature>
<feature type="compositionally biased region" description="Acidic residues" evidence="14">
    <location>
        <begin position="1216"/>
        <end position="1225"/>
    </location>
</feature>
<dbReference type="Proteomes" id="UP000438429">
    <property type="component" value="Unassembled WGS sequence"/>
</dbReference>
<feature type="compositionally biased region" description="Acidic residues" evidence="14">
    <location>
        <begin position="479"/>
        <end position="490"/>
    </location>
</feature>
<keyword evidence="7" id="KW-0677">Repeat</keyword>
<comment type="subcellular location">
    <subcellularLocation>
        <location evidence="2">Chromosome</location>
    </subcellularLocation>
    <subcellularLocation>
        <location evidence="1">Nucleus</location>
    </subcellularLocation>
</comment>
<dbReference type="Pfam" id="PF16770">
    <property type="entry name" value="RTT107_BRCT_5"/>
    <property type="match status" value="1"/>
</dbReference>
<keyword evidence="8" id="KW-0227">DNA damage</keyword>
<gene>
    <name evidence="16" type="ORF">F2P81_002075</name>
</gene>
<feature type="domain" description="BRCT" evidence="15">
    <location>
        <begin position="1845"/>
        <end position="1923"/>
    </location>
</feature>
<keyword evidence="13" id="KW-0131">Cell cycle</keyword>
<dbReference type="InterPro" id="IPR036420">
    <property type="entry name" value="BRCT_dom_sf"/>
</dbReference>
<feature type="compositionally biased region" description="Polar residues" evidence="14">
    <location>
        <begin position="1582"/>
        <end position="1597"/>
    </location>
</feature>
<feature type="compositionally biased region" description="Polar residues" evidence="14">
    <location>
        <begin position="1698"/>
        <end position="1713"/>
    </location>
</feature>
<evidence type="ECO:0000256" key="7">
    <source>
        <dbReference type="ARBA" id="ARBA00022737"/>
    </source>
</evidence>
<protein>
    <recommendedName>
        <fullName evidence="3">Mediator of DNA damage checkpoint protein 1</fullName>
    </recommendedName>
</protein>
<evidence type="ECO:0000313" key="17">
    <source>
        <dbReference type="Proteomes" id="UP000438429"/>
    </source>
</evidence>
<keyword evidence="5" id="KW-1017">Isopeptide bond</keyword>
<dbReference type="GO" id="GO:0005634">
    <property type="term" value="C:nucleus"/>
    <property type="evidence" value="ECO:0007669"/>
    <property type="project" value="UniProtKB-SubCell"/>
</dbReference>
<keyword evidence="11" id="KW-0234">DNA repair</keyword>
<evidence type="ECO:0000256" key="9">
    <source>
        <dbReference type="ARBA" id="ARBA00022843"/>
    </source>
</evidence>
<feature type="compositionally biased region" description="Polar residues" evidence="14">
    <location>
        <begin position="1829"/>
        <end position="1838"/>
    </location>
</feature>
<comment type="caution">
    <text evidence="16">The sequence shown here is derived from an EMBL/GenBank/DDBJ whole genome shotgun (WGS) entry which is preliminary data.</text>
</comment>
<feature type="compositionally biased region" description="Basic and acidic residues" evidence="14">
    <location>
        <begin position="2058"/>
        <end position="2073"/>
    </location>
</feature>
<feature type="compositionally biased region" description="Low complexity" evidence="14">
    <location>
        <begin position="752"/>
        <end position="763"/>
    </location>
</feature>
<dbReference type="Pfam" id="PF00498">
    <property type="entry name" value="FHA"/>
    <property type="match status" value="1"/>
</dbReference>
<reference evidence="16 17" key="1">
    <citation type="submission" date="2019-06" db="EMBL/GenBank/DDBJ databases">
        <title>Draft genomes of female and male turbot (Scophthalmus maximus).</title>
        <authorList>
            <person name="Xu H."/>
            <person name="Xu X.-W."/>
            <person name="Shao C."/>
            <person name="Chen S."/>
        </authorList>
    </citation>
    <scope>NUCLEOTIDE SEQUENCE [LARGE SCALE GENOMIC DNA]</scope>
    <source>
        <strain evidence="16">Ysfricsl-2016a</strain>
        <tissue evidence="16">Blood</tissue>
    </source>
</reference>
<accession>A0A6A4TD91</accession>
<feature type="compositionally biased region" description="Basic and acidic residues" evidence="14">
    <location>
        <begin position="737"/>
        <end position="748"/>
    </location>
</feature>
<keyword evidence="9" id="KW-0832">Ubl conjugation</keyword>
<evidence type="ECO:0000256" key="12">
    <source>
        <dbReference type="ARBA" id="ARBA00023242"/>
    </source>
</evidence>
<feature type="region of interest" description="Disordered" evidence="14">
    <location>
        <begin position="1"/>
        <end position="31"/>
    </location>
</feature>
<evidence type="ECO:0000256" key="13">
    <source>
        <dbReference type="ARBA" id="ARBA00023306"/>
    </source>
</evidence>
<feature type="region of interest" description="Disordered" evidence="14">
    <location>
        <begin position="550"/>
        <end position="590"/>
    </location>
</feature>
<feature type="compositionally biased region" description="Acidic residues" evidence="14">
    <location>
        <begin position="296"/>
        <end position="306"/>
    </location>
</feature>